<evidence type="ECO:0000259" key="1">
    <source>
        <dbReference type="Pfam" id="PF01797"/>
    </source>
</evidence>
<evidence type="ECO:0000313" key="2">
    <source>
        <dbReference type="EMBL" id="KHE93145.1"/>
    </source>
</evidence>
<dbReference type="GO" id="GO:0003677">
    <property type="term" value="F:DNA binding"/>
    <property type="evidence" value="ECO:0007669"/>
    <property type="project" value="InterPro"/>
</dbReference>
<comment type="caution">
    <text evidence="2">The sequence shown here is derived from an EMBL/GenBank/DDBJ whole genome shotgun (WGS) entry which is preliminary data.</text>
</comment>
<proteinExistence type="predicted"/>
<dbReference type="AlphaFoldDB" id="A0A0B0ER43"/>
<dbReference type="InterPro" id="IPR036515">
    <property type="entry name" value="Transposase_17_sf"/>
</dbReference>
<accession>A0A0B0ER43</accession>
<dbReference type="GO" id="GO:0006313">
    <property type="term" value="P:DNA transposition"/>
    <property type="evidence" value="ECO:0007669"/>
    <property type="project" value="InterPro"/>
</dbReference>
<dbReference type="GO" id="GO:0004803">
    <property type="term" value="F:transposase activity"/>
    <property type="evidence" value="ECO:0007669"/>
    <property type="project" value="InterPro"/>
</dbReference>
<reference evidence="2 3" key="1">
    <citation type="submission" date="2014-10" db="EMBL/GenBank/DDBJ databases">
        <title>Draft genome of anammox bacterium scalindua brodae, obtained using differential coverage binning of sequence data from two enrichment reactors.</title>
        <authorList>
            <person name="Speth D.R."/>
            <person name="Russ L."/>
            <person name="Kartal B."/>
            <person name="Op den Camp H.J."/>
            <person name="Dutilh B.E."/>
            <person name="Jetten M.S."/>
        </authorList>
    </citation>
    <scope>NUCLEOTIDE SEQUENCE [LARGE SCALE GENOMIC DNA]</scope>
    <source>
        <strain evidence="2">RU1</strain>
    </source>
</reference>
<organism evidence="2 3">
    <name type="scientific">Candidatus Scalindua brodae</name>
    <dbReference type="NCBI Taxonomy" id="237368"/>
    <lineage>
        <taxon>Bacteria</taxon>
        <taxon>Pseudomonadati</taxon>
        <taxon>Planctomycetota</taxon>
        <taxon>Candidatus Brocadiia</taxon>
        <taxon>Candidatus Brocadiales</taxon>
        <taxon>Candidatus Scalinduaceae</taxon>
        <taxon>Candidatus Scalindua</taxon>
    </lineage>
</organism>
<dbReference type="Pfam" id="PF01797">
    <property type="entry name" value="Y1_Tnp"/>
    <property type="match status" value="1"/>
</dbReference>
<protein>
    <recommendedName>
        <fullName evidence="1">Transposase IS200-like domain-containing protein</fullName>
    </recommendedName>
</protein>
<gene>
    <name evidence="2" type="ORF">SCABRO_01064</name>
</gene>
<name>A0A0B0ER43_9BACT</name>
<evidence type="ECO:0000313" key="3">
    <source>
        <dbReference type="Proteomes" id="UP000030652"/>
    </source>
</evidence>
<dbReference type="InterPro" id="IPR002686">
    <property type="entry name" value="Transposase_17"/>
</dbReference>
<sequence>MKKNLSRTVWGCKYHIVWAPNNRCKIMYGKVKEEIEDKDDSDLSNPFYGS</sequence>
<dbReference type="SUPFAM" id="SSF143422">
    <property type="entry name" value="Transposase IS200-like"/>
    <property type="match status" value="1"/>
</dbReference>
<dbReference type="EMBL" id="JRYO01000071">
    <property type="protein sequence ID" value="KHE93145.1"/>
    <property type="molecule type" value="Genomic_DNA"/>
</dbReference>
<feature type="domain" description="Transposase IS200-like" evidence="1">
    <location>
        <begin position="8"/>
        <end position="36"/>
    </location>
</feature>
<dbReference type="Proteomes" id="UP000030652">
    <property type="component" value="Unassembled WGS sequence"/>
</dbReference>